<dbReference type="AlphaFoldDB" id="A0A9D4ELD8"/>
<keyword evidence="4" id="KW-1185">Reference proteome</keyword>
<feature type="domain" description="Farnesoic acid O-methyl transferase" evidence="2">
    <location>
        <begin position="30"/>
        <end position="82"/>
    </location>
</feature>
<feature type="signal peptide" evidence="1">
    <location>
        <begin position="1"/>
        <end position="19"/>
    </location>
</feature>
<proteinExistence type="predicted"/>
<comment type="caution">
    <text evidence="3">The sequence shown here is derived from an EMBL/GenBank/DDBJ whole genome shotgun (WGS) entry which is preliminary data.</text>
</comment>
<keyword evidence="1" id="KW-0732">Signal</keyword>
<dbReference type="Pfam" id="PF12248">
    <property type="entry name" value="Methyltransf_FA"/>
    <property type="match status" value="1"/>
</dbReference>
<name>A0A9D4ELD8_DREPO</name>
<reference evidence="3" key="2">
    <citation type="submission" date="2020-11" db="EMBL/GenBank/DDBJ databases">
        <authorList>
            <person name="McCartney M.A."/>
            <person name="Auch B."/>
            <person name="Kono T."/>
            <person name="Mallez S."/>
            <person name="Becker A."/>
            <person name="Gohl D.M."/>
            <person name="Silverstein K.A.T."/>
            <person name="Koren S."/>
            <person name="Bechman K.B."/>
            <person name="Herman A."/>
            <person name="Abrahante J.E."/>
            <person name="Garbe J."/>
        </authorList>
    </citation>
    <scope>NUCLEOTIDE SEQUENCE</scope>
    <source>
        <strain evidence="3">Duluth1</strain>
        <tissue evidence="3">Whole animal</tissue>
    </source>
</reference>
<organism evidence="3 4">
    <name type="scientific">Dreissena polymorpha</name>
    <name type="common">Zebra mussel</name>
    <name type="synonym">Mytilus polymorpha</name>
    <dbReference type="NCBI Taxonomy" id="45954"/>
    <lineage>
        <taxon>Eukaryota</taxon>
        <taxon>Metazoa</taxon>
        <taxon>Spiralia</taxon>
        <taxon>Lophotrochozoa</taxon>
        <taxon>Mollusca</taxon>
        <taxon>Bivalvia</taxon>
        <taxon>Autobranchia</taxon>
        <taxon>Heteroconchia</taxon>
        <taxon>Euheterodonta</taxon>
        <taxon>Imparidentia</taxon>
        <taxon>Neoheterodontei</taxon>
        <taxon>Myida</taxon>
        <taxon>Dreissenoidea</taxon>
        <taxon>Dreissenidae</taxon>
        <taxon>Dreissena</taxon>
    </lineage>
</organism>
<dbReference type="InterPro" id="IPR022041">
    <property type="entry name" value="Methyltransf_FA"/>
</dbReference>
<feature type="non-terminal residue" evidence="3">
    <location>
        <position position="82"/>
    </location>
</feature>
<sequence>MGRTLQAALLLVLISAVSGRSLTYDCPNSYNYPQFNPVNDGLKINTMTSLAFQTAGGNDAHILLQHNINEFYSNVIEIVLGG</sequence>
<dbReference type="Proteomes" id="UP000828390">
    <property type="component" value="Unassembled WGS sequence"/>
</dbReference>
<protein>
    <recommendedName>
        <fullName evidence="2">Farnesoic acid O-methyl transferase domain-containing protein</fullName>
    </recommendedName>
</protein>
<accession>A0A9D4ELD8</accession>
<evidence type="ECO:0000313" key="4">
    <source>
        <dbReference type="Proteomes" id="UP000828390"/>
    </source>
</evidence>
<evidence type="ECO:0000259" key="2">
    <source>
        <dbReference type="Pfam" id="PF12248"/>
    </source>
</evidence>
<reference evidence="3" key="1">
    <citation type="journal article" date="2019" name="bioRxiv">
        <title>The Genome of the Zebra Mussel, Dreissena polymorpha: A Resource for Invasive Species Research.</title>
        <authorList>
            <person name="McCartney M.A."/>
            <person name="Auch B."/>
            <person name="Kono T."/>
            <person name="Mallez S."/>
            <person name="Zhang Y."/>
            <person name="Obille A."/>
            <person name="Becker A."/>
            <person name="Abrahante J.E."/>
            <person name="Garbe J."/>
            <person name="Badalamenti J.P."/>
            <person name="Herman A."/>
            <person name="Mangelson H."/>
            <person name="Liachko I."/>
            <person name="Sullivan S."/>
            <person name="Sone E.D."/>
            <person name="Koren S."/>
            <person name="Silverstein K.A.T."/>
            <person name="Beckman K.B."/>
            <person name="Gohl D.M."/>
        </authorList>
    </citation>
    <scope>NUCLEOTIDE SEQUENCE</scope>
    <source>
        <strain evidence="3">Duluth1</strain>
        <tissue evidence="3">Whole animal</tissue>
    </source>
</reference>
<evidence type="ECO:0000313" key="3">
    <source>
        <dbReference type="EMBL" id="KAH3781438.1"/>
    </source>
</evidence>
<evidence type="ECO:0000256" key="1">
    <source>
        <dbReference type="SAM" id="SignalP"/>
    </source>
</evidence>
<feature type="chain" id="PRO_5039616790" description="Farnesoic acid O-methyl transferase domain-containing protein" evidence="1">
    <location>
        <begin position="20"/>
        <end position="82"/>
    </location>
</feature>
<dbReference type="EMBL" id="JAIWYP010000008">
    <property type="protein sequence ID" value="KAH3781438.1"/>
    <property type="molecule type" value="Genomic_DNA"/>
</dbReference>
<gene>
    <name evidence="3" type="ORF">DPMN_159265</name>
</gene>